<proteinExistence type="predicted"/>
<dbReference type="Proteomes" id="UP000215771">
    <property type="component" value="Unassembled WGS sequence"/>
</dbReference>
<gene>
    <name evidence="3" type="ORF">CIG21_00790</name>
</gene>
<sequence length="467" mass="46079">MKWRFCCAVLVLIVGVFLPLSPASTWTRSGDDATGAPAVAPGQDGLVEARKAAGEASAQAGFLTQGTGQLVDGVSQLDTSSQELINAIAAAQTGSQELSNGMVQLQAGSGQLAGGATQVADAIGGVADQVVGFDAVRGQVVATIDRTLESTKDAKDPDVKEARTALEGLRGQAETAQLPPEMLGQLEELRKGSRDVANQLSVPGYAYHDGIYSATNGAAELANGLTTLNDQASGATDGVTQLQEGAAKIDDMANKTSDQIAAVRKAMPAAAGAGAGAGSSAGAGASEAPAPRSMLAPVAAMLIAALVMLGGTATGAAARLAPARRWWILGFGSLFVAAAGGALVVVLGSGLTAATAGLLALGLVVGVAASAGLTDVLSAALGTRVGLPIAGILAVAQVGLVGWLWRTASTAPVGKVWEYAAGATPMHWTTASLSAAGNGGSTTALWAGMCAGLVLAVVSFAGAKGRG</sequence>
<dbReference type="NCBIfam" id="TIGR03057">
    <property type="entry name" value="xxxLxxG_by_4"/>
    <property type="match status" value="1"/>
</dbReference>
<keyword evidence="1" id="KW-0472">Membrane</keyword>
<protein>
    <recommendedName>
        <fullName evidence="5">X-X-X-Leu-X-X-Gly heptad repeat-containing protein</fullName>
    </recommendedName>
</protein>
<feature type="transmembrane region" description="Helical" evidence="1">
    <location>
        <begin position="294"/>
        <end position="314"/>
    </location>
</feature>
<keyword evidence="2" id="KW-0732">Signal</keyword>
<keyword evidence="1" id="KW-0812">Transmembrane</keyword>
<reference evidence="3 4" key="1">
    <citation type="submission" date="2017-08" db="EMBL/GenBank/DDBJ databases">
        <authorList>
            <person name="de Groot N.N."/>
        </authorList>
    </citation>
    <scope>NUCLEOTIDE SEQUENCE [LARGE SCALE GENOMIC DNA]</scope>
    <source>
        <strain evidence="3 4">NBT06-6</strain>
    </source>
</reference>
<keyword evidence="1" id="KW-1133">Transmembrane helix</keyword>
<feature type="transmembrane region" description="Helical" evidence="1">
    <location>
        <begin position="326"/>
        <end position="347"/>
    </location>
</feature>
<evidence type="ECO:0000256" key="2">
    <source>
        <dbReference type="SAM" id="SignalP"/>
    </source>
</evidence>
<feature type="transmembrane region" description="Helical" evidence="1">
    <location>
        <begin position="353"/>
        <end position="373"/>
    </location>
</feature>
<evidence type="ECO:0000313" key="3">
    <source>
        <dbReference type="EMBL" id="PAJ71299.1"/>
    </source>
</evidence>
<dbReference type="AlphaFoldDB" id="A0A269PIL6"/>
<dbReference type="RefSeq" id="WP_095275210.1">
    <property type="nucleotide sequence ID" value="NZ_CP047655.1"/>
</dbReference>
<dbReference type="InterPro" id="IPR023908">
    <property type="entry name" value="xxxLxxG_rpt"/>
</dbReference>
<comment type="caution">
    <text evidence="3">The sequence shown here is derived from an EMBL/GenBank/DDBJ whole genome shotgun (WGS) entry which is preliminary data.</text>
</comment>
<accession>A0A269PIL6</accession>
<dbReference type="EMBL" id="NQMQ01000001">
    <property type="protein sequence ID" value="PAJ71299.1"/>
    <property type="molecule type" value="Genomic_DNA"/>
</dbReference>
<evidence type="ECO:0000313" key="4">
    <source>
        <dbReference type="Proteomes" id="UP000215771"/>
    </source>
</evidence>
<name>A0A269PIL6_9CORY</name>
<feature type="chain" id="PRO_5039429917" description="X-X-X-Leu-X-X-Gly heptad repeat-containing protein" evidence="2">
    <location>
        <begin position="23"/>
        <end position="467"/>
    </location>
</feature>
<evidence type="ECO:0000256" key="1">
    <source>
        <dbReference type="SAM" id="Phobius"/>
    </source>
</evidence>
<feature type="signal peptide" evidence="2">
    <location>
        <begin position="1"/>
        <end position="22"/>
    </location>
</feature>
<organism evidence="3 4">
    <name type="scientific">Corynebacterium hadale</name>
    <dbReference type="NCBI Taxonomy" id="2026255"/>
    <lineage>
        <taxon>Bacteria</taxon>
        <taxon>Bacillati</taxon>
        <taxon>Actinomycetota</taxon>
        <taxon>Actinomycetes</taxon>
        <taxon>Mycobacteriales</taxon>
        <taxon>Corynebacteriaceae</taxon>
        <taxon>Corynebacterium</taxon>
    </lineage>
</organism>
<feature type="transmembrane region" description="Helical" evidence="1">
    <location>
        <begin position="444"/>
        <end position="463"/>
    </location>
</feature>
<feature type="transmembrane region" description="Helical" evidence="1">
    <location>
        <begin position="385"/>
        <end position="405"/>
    </location>
</feature>
<evidence type="ECO:0008006" key="5">
    <source>
        <dbReference type="Google" id="ProtNLM"/>
    </source>
</evidence>